<name>A0A8C0U8S2_CYACU</name>
<dbReference type="Gene3D" id="3.15.20.10">
    <property type="entry name" value="Bactericidal permeability-increasing protein, domain 2"/>
    <property type="match status" value="1"/>
</dbReference>
<dbReference type="Pfam" id="PF02886">
    <property type="entry name" value="LBP_BPI_CETP_C"/>
    <property type="match status" value="1"/>
</dbReference>
<dbReference type="PANTHER" id="PTHR46019">
    <property type="entry name" value="BPI FOLD-CONTAINING FAMILY B MEMBER 4-RELATED"/>
    <property type="match status" value="1"/>
</dbReference>
<protein>
    <recommendedName>
        <fullName evidence="2">Lipid-binding serum glycoprotein C-terminal domain-containing protein</fullName>
    </recommendedName>
</protein>
<dbReference type="Ensembl" id="ENSCCET00000005841.1">
    <property type="protein sequence ID" value="ENSCCEP00000003516.1"/>
    <property type="gene ID" value="ENSCCEG00000003889.1"/>
</dbReference>
<feature type="signal peptide" evidence="1">
    <location>
        <begin position="1"/>
        <end position="19"/>
    </location>
</feature>
<evidence type="ECO:0000313" key="4">
    <source>
        <dbReference type="Proteomes" id="UP000694410"/>
    </source>
</evidence>
<feature type="domain" description="Lipid-binding serum glycoprotein C-terminal" evidence="2">
    <location>
        <begin position="465"/>
        <end position="577"/>
    </location>
</feature>
<keyword evidence="4" id="KW-1185">Reference proteome</keyword>
<proteinExistence type="predicted"/>
<dbReference type="InterPro" id="IPR051660">
    <property type="entry name" value="BPI_fold-BPI/LBP"/>
</dbReference>
<organism evidence="3 4">
    <name type="scientific">Cyanistes caeruleus</name>
    <name type="common">Eurasian blue tit</name>
    <name type="synonym">Parus caeruleus</name>
    <dbReference type="NCBI Taxonomy" id="156563"/>
    <lineage>
        <taxon>Eukaryota</taxon>
        <taxon>Metazoa</taxon>
        <taxon>Chordata</taxon>
        <taxon>Craniata</taxon>
        <taxon>Vertebrata</taxon>
        <taxon>Euteleostomi</taxon>
        <taxon>Archelosauria</taxon>
        <taxon>Archosauria</taxon>
        <taxon>Dinosauria</taxon>
        <taxon>Saurischia</taxon>
        <taxon>Theropoda</taxon>
        <taxon>Coelurosauria</taxon>
        <taxon>Aves</taxon>
        <taxon>Neognathae</taxon>
        <taxon>Neoaves</taxon>
        <taxon>Telluraves</taxon>
        <taxon>Australaves</taxon>
        <taxon>Passeriformes</taxon>
        <taxon>Paridae</taxon>
        <taxon>Cyanistes</taxon>
    </lineage>
</organism>
<evidence type="ECO:0000259" key="2">
    <source>
        <dbReference type="Pfam" id="PF02886"/>
    </source>
</evidence>
<dbReference type="PANTHER" id="PTHR46019:SF4">
    <property type="entry name" value="BPI FOLD-CONTAINING FAMILY B MEMBER 4"/>
    <property type="match status" value="1"/>
</dbReference>
<evidence type="ECO:0000256" key="1">
    <source>
        <dbReference type="SAM" id="SignalP"/>
    </source>
</evidence>
<dbReference type="InterPro" id="IPR017943">
    <property type="entry name" value="Bactericidal_perm-incr_a/b_dom"/>
</dbReference>
<dbReference type="SUPFAM" id="SSF55394">
    <property type="entry name" value="Bactericidal permeability-increasing protein, BPI"/>
    <property type="match status" value="1"/>
</dbReference>
<dbReference type="GO" id="GO:0008289">
    <property type="term" value="F:lipid binding"/>
    <property type="evidence" value="ECO:0007669"/>
    <property type="project" value="InterPro"/>
</dbReference>
<dbReference type="AlphaFoldDB" id="A0A8C0U8S2"/>
<dbReference type="InterPro" id="IPR001124">
    <property type="entry name" value="Lipid-bd_serum_glycop_C"/>
</dbReference>
<reference evidence="3" key="2">
    <citation type="submission" date="2025-09" db="UniProtKB">
        <authorList>
            <consortium name="Ensembl"/>
        </authorList>
    </citation>
    <scope>IDENTIFICATION</scope>
</reference>
<sequence>MSVLWTVVLLNSLLIPSQGLGIPFLIARAETNGFRDSPAKGVPQRAPHGLLGGNLLGGLLGKGGPVGSLLGKDGPVGSLLGKDGPVGSLLGKDGPVGSLLGKDGPVGSLLGKDGPVGSLLGKDGPVGSLLGKDGPVGSLRPVGSLLGKDGPVSGLLGGDGLLGGLLGGDGPVGGLLGGDGLLGGLLGGDGAVGGLLGGLLGGNGLLGGDGLLGGLLGKDSVVGGLLDQDGVLGGLLGKGGVVDGLLGKDGLVDTLLDTVLELLIGKNGLLGKNGLVGSLLGRNGEELIGLRIVNNTLPKISLRSLPGFGHQVDFNTQLLVESSVPGQPLCERVEVDASMLVQDTWTAHQNALNCKTVDINTYVRPRVPVLDEPLKRLLSGVLQDLGCNIINAKLKVLSSLLGSRNQVLPLGALGDLPSFSILSGDAIQMDLNLLSENSRAGVMPPVQGPPLTASLQLATGRPPRLSLSQDTLSALLEQVQEQGALNLSITSLMGSSSPLQGQVTDSSSLTMSALFPLIPQLSRVLPGSLPLELRVRVSNEPVVTVRDGRATVTLKATIDFISPALQSPQGLLFSLDVV</sequence>
<evidence type="ECO:0000313" key="3">
    <source>
        <dbReference type="Ensembl" id="ENSCCEP00000003516.1"/>
    </source>
</evidence>
<accession>A0A8C0U8S2</accession>
<feature type="chain" id="PRO_5034448787" description="Lipid-binding serum glycoprotein C-terminal domain-containing protein" evidence="1">
    <location>
        <begin position="20"/>
        <end position="578"/>
    </location>
</feature>
<dbReference type="Proteomes" id="UP000694410">
    <property type="component" value="Unplaced"/>
</dbReference>
<keyword evidence="1" id="KW-0732">Signal</keyword>
<reference evidence="3" key="1">
    <citation type="submission" date="2025-08" db="UniProtKB">
        <authorList>
            <consortium name="Ensembl"/>
        </authorList>
    </citation>
    <scope>IDENTIFICATION</scope>
</reference>